<organism evidence="2 3">
    <name type="scientific">Streptomyces humidus</name>
    <dbReference type="NCBI Taxonomy" id="52259"/>
    <lineage>
        <taxon>Bacteria</taxon>
        <taxon>Bacillati</taxon>
        <taxon>Actinomycetota</taxon>
        <taxon>Actinomycetes</taxon>
        <taxon>Kitasatosporales</taxon>
        <taxon>Streptomycetaceae</taxon>
        <taxon>Streptomyces</taxon>
    </lineage>
</organism>
<reference evidence="2" key="1">
    <citation type="journal article" date="2014" name="Int. J. Syst. Evol. Microbiol.">
        <title>Complete genome sequence of Corynebacterium casei LMG S-19264T (=DSM 44701T), isolated from a smear-ripened cheese.</title>
        <authorList>
            <consortium name="US DOE Joint Genome Institute (JGI-PGF)"/>
            <person name="Walter F."/>
            <person name="Albersmeier A."/>
            <person name="Kalinowski J."/>
            <person name="Ruckert C."/>
        </authorList>
    </citation>
    <scope>NUCLEOTIDE SEQUENCE</scope>
    <source>
        <strain evidence="2">JCM 4386</strain>
    </source>
</reference>
<dbReference type="RefSeq" id="WP_190153091.1">
    <property type="nucleotide sequence ID" value="NZ_BMTL01000035.1"/>
</dbReference>
<dbReference type="PANTHER" id="PTHR43798">
    <property type="entry name" value="MONOACYLGLYCEROL LIPASE"/>
    <property type="match status" value="1"/>
</dbReference>
<gene>
    <name evidence="2" type="ORF">GCM10010269_66890</name>
</gene>
<proteinExistence type="predicted"/>
<dbReference type="EMBL" id="BMTL01000035">
    <property type="protein sequence ID" value="GGS18444.1"/>
    <property type="molecule type" value="Genomic_DNA"/>
</dbReference>
<dbReference type="AlphaFoldDB" id="A0A918G4Y8"/>
<sequence length="282" mass="29912">MPVLTASDGTRLAYHGAGEGPPLICLPGGPMQSAAYLGDLGGLTSRRRLVGLDPRGTGESAVPADAASYRCDRQVDDVEALRAHLGLDRIDLLAHSAGANLALLYAARRPDRVARLLLITPSVYAAGLAITAEDRLATARPRREEPWFASAYAALEAITAGRADAGSWQLVAPFFHARWDEEARAFDAAGEKEKNQEAAAAYAADGAFDPAATRRSLAAFPSPVLLLAGEHDLGAPPRVMREFAGLFPEAEFVVQPGAGHFPWRDDPGRFVTSVTAFLDGGR</sequence>
<comment type="caution">
    <text evidence="2">The sequence shown here is derived from an EMBL/GenBank/DDBJ whole genome shotgun (WGS) entry which is preliminary data.</text>
</comment>
<dbReference type="InterPro" id="IPR029058">
    <property type="entry name" value="AB_hydrolase_fold"/>
</dbReference>
<dbReference type="Gene3D" id="3.40.50.1820">
    <property type="entry name" value="alpha/beta hydrolase"/>
    <property type="match status" value="1"/>
</dbReference>
<name>A0A918G4Y8_9ACTN</name>
<keyword evidence="3" id="KW-1185">Reference proteome</keyword>
<dbReference type="GO" id="GO:0016787">
    <property type="term" value="F:hydrolase activity"/>
    <property type="evidence" value="ECO:0007669"/>
    <property type="project" value="UniProtKB-KW"/>
</dbReference>
<dbReference type="Proteomes" id="UP000606194">
    <property type="component" value="Unassembled WGS sequence"/>
</dbReference>
<reference evidence="2" key="2">
    <citation type="submission" date="2020-09" db="EMBL/GenBank/DDBJ databases">
        <authorList>
            <person name="Sun Q."/>
            <person name="Ohkuma M."/>
        </authorList>
    </citation>
    <scope>NUCLEOTIDE SEQUENCE</scope>
    <source>
        <strain evidence="2">JCM 4386</strain>
    </source>
</reference>
<feature type="domain" description="AB hydrolase-1" evidence="1">
    <location>
        <begin position="21"/>
        <end position="262"/>
    </location>
</feature>
<dbReference type="InterPro" id="IPR050266">
    <property type="entry name" value="AB_hydrolase_sf"/>
</dbReference>
<keyword evidence="2" id="KW-0378">Hydrolase</keyword>
<dbReference type="SUPFAM" id="SSF53474">
    <property type="entry name" value="alpha/beta-Hydrolases"/>
    <property type="match status" value="1"/>
</dbReference>
<evidence type="ECO:0000259" key="1">
    <source>
        <dbReference type="Pfam" id="PF00561"/>
    </source>
</evidence>
<protein>
    <submittedName>
        <fullName evidence="2">Hydrolase</fullName>
    </submittedName>
</protein>
<dbReference type="GO" id="GO:0016020">
    <property type="term" value="C:membrane"/>
    <property type="evidence" value="ECO:0007669"/>
    <property type="project" value="TreeGrafter"/>
</dbReference>
<dbReference type="PANTHER" id="PTHR43798:SF33">
    <property type="entry name" value="HYDROLASE, PUTATIVE (AFU_ORTHOLOGUE AFUA_2G14860)-RELATED"/>
    <property type="match status" value="1"/>
</dbReference>
<evidence type="ECO:0000313" key="3">
    <source>
        <dbReference type="Proteomes" id="UP000606194"/>
    </source>
</evidence>
<dbReference type="Pfam" id="PF00561">
    <property type="entry name" value="Abhydrolase_1"/>
    <property type="match status" value="1"/>
</dbReference>
<dbReference type="InterPro" id="IPR000073">
    <property type="entry name" value="AB_hydrolase_1"/>
</dbReference>
<evidence type="ECO:0000313" key="2">
    <source>
        <dbReference type="EMBL" id="GGS18444.1"/>
    </source>
</evidence>
<accession>A0A918G4Y8</accession>